<gene>
    <name evidence="1" type="ORF">GCWU000325_02856</name>
</gene>
<accession>C9LKT5</accession>
<proteinExistence type="predicted"/>
<organism evidence="1 2">
    <name type="scientific">Alloprevotella tannerae ATCC 51259</name>
    <dbReference type="NCBI Taxonomy" id="626522"/>
    <lineage>
        <taxon>Bacteria</taxon>
        <taxon>Pseudomonadati</taxon>
        <taxon>Bacteroidota</taxon>
        <taxon>Bacteroidia</taxon>
        <taxon>Bacteroidales</taxon>
        <taxon>Prevotellaceae</taxon>
        <taxon>Alloprevotella</taxon>
    </lineage>
</organism>
<evidence type="ECO:0000313" key="1">
    <source>
        <dbReference type="EMBL" id="EEX70313.1"/>
    </source>
</evidence>
<reference evidence="1" key="1">
    <citation type="submission" date="2009-09" db="EMBL/GenBank/DDBJ databases">
        <authorList>
            <person name="Weinstock G."/>
            <person name="Sodergren E."/>
            <person name="Clifton S."/>
            <person name="Fulton L."/>
            <person name="Fulton B."/>
            <person name="Courtney L."/>
            <person name="Fronick C."/>
            <person name="Harrison M."/>
            <person name="Strong C."/>
            <person name="Farmer C."/>
            <person name="Delahaunty K."/>
            <person name="Markovic C."/>
            <person name="Hall O."/>
            <person name="Minx P."/>
            <person name="Tomlinson C."/>
            <person name="Mitreva M."/>
            <person name="Nelson J."/>
            <person name="Hou S."/>
            <person name="Wollam A."/>
            <person name="Pepin K.H."/>
            <person name="Johnson M."/>
            <person name="Bhonagiri V."/>
            <person name="Nash W.E."/>
            <person name="Warren W."/>
            <person name="Chinwalla A."/>
            <person name="Mardis E.R."/>
            <person name="Wilson R.K."/>
        </authorList>
    </citation>
    <scope>NUCLEOTIDE SEQUENCE [LARGE SCALE GENOMIC DNA]</scope>
    <source>
        <strain evidence="1">ATCC 51259</strain>
    </source>
</reference>
<protein>
    <submittedName>
        <fullName evidence="1">Uncharacterized protein</fullName>
    </submittedName>
</protein>
<comment type="caution">
    <text evidence="1">The sequence shown here is derived from an EMBL/GenBank/DDBJ whole genome shotgun (WGS) entry which is preliminary data.</text>
</comment>
<keyword evidence="2" id="KW-1185">Reference proteome</keyword>
<dbReference type="AlphaFoldDB" id="C9LKT5"/>
<dbReference type="Proteomes" id="UP000003460">
    <property type="component" value="Unassembled WGS sequence"/>
</dbReference>
<name>C9LKT5_9BACT</name>
<evidence type="ECO:0000313" key="2">
    <source>
        <dbReference type="Proteomes" id="UP000003460"/>
    </source>
</evidence>
<dbReference type="HOGENOM" id="CLU_3083341_0_0_10"/>
<dbReference type="STRING" id="626522.GCWU000325_02856"/>
<dbReference type="EMBL" id="ACIJ02000031">
    <property type="protein sequence ID" value="EEX70313.1"/>
    <property type="molecule type" value="Genomic_DNA"/>
</dbReference>
<sequence length="52" mass="6194">MAKKALYSLLSARRMHLYRSLWLSDKENYYFCKSFTIMPCVDDKEEGVVDLQ</sequence>